<proteinExistence type="predicted"/>
<dbReference type="GO" id="GO:0005524">
    <property type="term" value="F:ATP binding"/>
    <property type="evidence" value="ECO:0007669"/>
    <property type="project" value="UniProtKB-KW"/>
</dbReference>
<reference evidence="5" key="1">
    <citation type="journal article" date="2019" name="bioRxiv">
        <title>The Genome of the Zebra Mussel, Dreissena polymorpha: A Resource for Invasive Species Research.</title>
        <authorList>
            <person name="McCartney M.A."/>
            <person name="Auch B."/>
            <person name="Kono T."/>
            <person name="Mallez S."/>
            <person name="Zhang Y."/>
            <person name="Obille A."/>
            <person name="Becker A."/>
            <person name="Abrahante J.E."/>
            <person name="Garbe J."/>
            <person name="Badalamenti J.P."/>
            <person name="Herman A."/>
            <person name="Mangelson H."/>
            <person name="Liachko I."/>
            <person name="Sullivan S."/>
            <person name="Sone E.D."/>
            <person name="Koren S."/>
            <person name="Silverstein K.A.T."/>
            <person name="Beckman K.B."/>
            <person name="Gohl D.M."/>
        </authorList>
    </citation>
    <scope>NUCLEOTIDE SEQUENCE</scope>
    <source>
        <strain evidence="5">Duluth1</strain>
        <tissue evidence="5">Whole animal</tissue>
    </source>
</reference>
<dbReference type="InterPro" id="IPR027897">
    <property type="entry name" value="DUF4559"/>
</dbReference>
<name>A0A9D4G401_DREPO</name>
<dbReference type="InterPro" id="IPR007111">
    <property type="entry name" value="NACHT_NTPase"/>
</dbReference>
<dbReference type="PANTHER" id="PTHR46312:SF2">
    <property type="entry name" value="NUCLEOTIDE-BINDING OLIGOMERIZATION DOMAIN-CONTAINING PROTEIN 2-LIKE"/>
    <property type="match status" value="1"/>
</dbReference>
<gene>
    <name evidence="5" type="ORF">DPMN_137036</name>
</gene>
<dbReference type="SUPFAM" id="SSF52540">
    <property type="entry name" value="P-loop containing nucleoside triphosphate hydrolases"/>
    <property type="match status" value="1"/>
</dbReference>
<sequence>MASLTDVFTEKDRTNWLKAWLAIDIAKSGLDHFVDKEAKIVHADIYNVVTSRFGTVDINQVRDEIKKRHRYGNCSWKNSSEKIWSSHAWEIAKCYFPPDGYLGIMSAQDTDFNGIINFMLNCLHFDSKFSFPITTGKPTTQAQCPLYKAREIVKAVRHSSQMKVTDADLQGYFTTFIDLLSDSRSLGADSGAQNAVVKLAQLEKDILKLTTEEMIHFLAAVDTTLKQNLTDVAETSMTKLRECRDFCLKKIEDFLVTFKQDLYKQADIHKHDIDAHADKHKQDIDEHADRRKQGIDEHTNKCKRDFDEHADKRIREYHEQFWKFPFTETTYKQGYTEMRRLLTMYYKKALNHIITSPLNDCIREKLGDIYMPPKVQLMTENKRSFKKTGIHITKYKNMLLTDGQLNEKIFIQGEAGTGKSTFIAKLAIDWCCITTQVTEQLQRDKIAMADTPTKSPTFFQDLKTLQLFKFVILIRLRNSVKQLEISKMIKEQLIDLMYSSEEDREKANKLLNEIMKRERCLILLDGLDEWTGPGGGYNLPTLAECHNQCILLITTRPWKLAEGKVFHSDINALMHLDGVNEPMKLSKNIMSGIIDRNELENKYAEFKRYVRAQNLNNLLLSPMMLSVIVCSFADGMATKGSKCELYCFLLESFLKKANSKTRKFQDPPFPCFAETQYIQPNIEHVNRLAEAAFHLLFSNRRENSIVFGIEELQTYLVEEQMDLALQSGILSAIQQASSLRSFSAFCFIHKSVQEFLAAHHIARNPHVLEGVISGYLKRSDSSYLDITEVLIFLCGLDILAANKLSDMMDKCDQLHYNDNKFHSSPFQHCVMSGYREAVANAQTCVNLKLSHFIINDNNNHRDLHSLWVINASNVQLLCVTVFCRSPLPDLTSSSKCDNSAPSMVFELSSCQELKVLKLFGYGICLKDLASSAASVCPVRFLLNNADPADHSSQILPSIEHIELGDVTCSTTWIQSLFNIIKTLRHNVKCVLEDCEITSCLNSCDRMMRTQILSLSSYLLSVTQLDTHSLEFNMVFINSPDLWKFLDGLNIKSLSLNSNLVCSTNKHPAPLPHLLLSLTKHKAPQIDLNYDSSIPLEALNGLNITSLSLSIRMNRYAKEHLSVFSQFLSSLTKLEALSMDMRECGPSQWKALHGLNIKNLSLCGELDSEAKSHVLWFSQFVSSLTHLKTLSIRITFNSYGLLNGLHDINIKNLNLSGTWHSLARGHSSSILQFLSSLKQLETLALEFSCYSPGVWAALHGLHIKCLSMSGKYDSSAEEHVVLISWSLFSLTQLETLNLDISNASLGIWRALHGLNIKNLNLCGTFNSTARAHASLISQSLSSLSQLETFSMDINNGRCGLWKALHGLNIKSLSLKGCINSSAKELVLSLSHSLASLTQLETMSLEFSENSLGMLEALYFLNIKSLILNCRLGCSTRDQVSSLKLALSSLTQLETLSLNISKDDAGLFEALHGLHIKNLILSGWLGNLGRNHVSFISQSLASRVQLETRNMELTNYSPAMSEAAHDLNIKSRNLSERFDSSESKHVSSLAHSLSSLSHLETLSISFSSGLSLSMSLSGSFVCLSKEHECVHQLQLPIHLGNELKTYSHDVMQALRDPNIKRLSLI</sequence>
<dbReference type="InterPro" id="IPR032675">
    <property type="entry name" value="LRR_dom_sf"/>
</dbReference>
<keyword evidence="2" id="KW-0067">ATP-binding</keyword>
<feature type="region of interest" description="Disordered" evidence="3">
    <location>
        <begin position="279"/>
        <end position="299"/>
    </location>
</feature>
<evidence type="ECO:0000313" key="6">
    <source>
        <dbReference type="Proteomes" id="UP000828390"/>
    </source>
</evidence>
<dbReference type="Pfam" id="PF15112">
    <property type="entry name" value="DUF4559"/>
    <property type="match status" value="1"/>
</dbReference>
<comment type="caution">
    <text evidence="5">The sequence shown here is derived from an EMBL/GenBank/DDBJ whole genome shotgun (WGS) entry which is preliminary data.</text>
</comment>
<evidence type="ECO:0000256" key="2">
    <source>
        <dbReference type="ARBA" id="ARBA00022840"/>
    </source>
</evidence>
<dbReference type="Proteomes" id="UP000828390">
    <property type="component" value="Unassembled WGS sequence"/>
</dbReference>
<evidence type="ECO:0000259" key="4">
    <source>
        <dbReference type="PROSITE" id="PS50837"/>
    </source>
</evidence>
<protein>
    <recommendedName>
        <fullName evidence="4">NACHT domain-containing protein</fullName>
    </recommendedName>
</protein>
<evidence type="ECO:0000256" key="1">
    <source>
        <dbReference type="ARBA" id="ARBA00022741"/>
    </source>
</evidence>
<dbReference type="PANTHER" id="PTHR46312">
    <property type="entry name" value="NACHT DOMAIN-CONTAINING PROTEIN"/>
    <property type="match status" value="1"/>
</dbReference>
<feature type="domain" description="NACHT" evidence="4">
    <location>
        <begin position="407"/>
        <end position="529"/>
    </location>
</feature>
<dbReference type="EMBL" id="JAIWYP010000006">
    <property type="protein sequence ID" value="KAH3808679.1"/>
    <property type="molecule type" value="Genomic_DNA"/>
</dbReference>
<keyword evidence="6" id="KW-1185">Reference proteome</keyword>
<evidence type="ECO:0000313" key="5">
    <source>
        <dbReference type="EMBL" id="KAH3808679.1"/>
    </source>
</evidence>
<dbReference type="PROSITE" id="PS50837">
    <property type="entry name" value="NACHT"/>
    <property type="match status" value="1"/>
</dbReference>
<keyword evidence="1" id="KW-0547">Nucleotide-binding</keyword>
<dbReference type="Gene3D" id="3.40.50.300">
    <property type="entry name" value="P-loop containing nucleotide triphosphate hydrolases"/>
    <property type="match status" value="1"/>
</dbReference>
<evidence type="ECO:0000256" key="3">
    <source>
        <dbReference type="SAM" id="MobiDB-lite"/>
    </source>
</evidence>
<dbReference type="InterPro" id="IPR027417">
    <property type="entry name" value="P-loop_NTPase"/>
</dbReference>
<dbReference type="Gene3D" id="3.80.10.10">
    <property type="entry name" value="Ribonuclease Inhibitor"/>
    <property type="match status" value="1"/>
</dbReference>
<reference evidence="5" key="2">
    <citation type="submission" date="2020-11" db="EMBL/GenBank/DDBJ databases">
        <authorList>
            <person name="McCartney M.A."/>
            <person name="Auch B."/>
            <person name="Kono T."/>
            <person name="Mallez S."/>
            <person name="Becker A."/>
            <person name="Gohl D.M."/>
            <person name="Silverstein K.A.T."/>
            <person name="Koren S."/>
            <person name="Bechman K.B."/>
            <person name="Herman A."/>
            <person name="Abrahante J.E."/>
            <person name="Garbe J."/>
        </authorList>
    </citation>
    <scope>NUCLEOTIDE SEQUENCE</scope>
    <source>
        <strain evidence="5">Duluth1</strain>
        <tissue evidence="5">Whole animal</tissue>
    </source>
</reference>
<organism evidence="5 6">
    <name type="scientific">Dreissena polymorpha</name>
    <name type="common">Zebra mussel</name>
    <name type="synonym">Mytilus polymorpha</name>
    <dbReference type="NCBI Taxonomy" id="45954"/>
    <lineage>
        <taxon>Eukaryota</taxon>
        <taxon>Metazoa</taxon>
        <taxon>Spiralia</taxon>
        <taxon>Lophotrochozoa</taxon>
        <taxon>Mollusca</taxon>
        <taxon>Bivalvia</taxon>
        <taxon>Autobranchia</taxon>
        <taxon>Heteroconchia</taxon>
        <taxon>Euheterodonta</taxon>
        <taxon>Imparidentia</taxon>
        <taxon>Neoheterodontei</taxon>
        <taxon>Myida</taxon>
        <taxon>Dreissenoidea</taxon>
        <taxon>Dreissenidae</taxon>
        <taxon>Dreissena</taxon>
    </lineage>
</organism>
<accession>A0A9D4G401</accession>